<accession>A0ABP1FZA7</accession>
<dbReference type="Pfam" id="PF21680">
    <property type="entry name" value="GIDA_C_1st"/>
    <property type="match status" value="1"/>
</dbReference>
<dbReference type="Pfam" id="PF13932">
    <property type="entry name" value="SAM_GIDA_C"/>
    <property type="match status" value="1"/>
</dbReference>
<keyword evidence="3" id="KW-0285">Flavoprotein</keyword>
<dbReference type="Gene3D" id="1.10.10.1800">
    <property type="entry name" value="tRNA uridine 5-carboxymethylaminomethyl modification enzyme MnmG/GidA"/>
    <property type="match status" value="1"/>
</dbReference>
<organism evidence="7 8">
    <name type="scientific">Coccomyxa viridis</name>
    <dbReference type="NCBI Taxonomy" id="1274662"/>
    <lineage>
        <taxon>Eukaryota</taxon>
        <taxon>Viridiplantae</taxon>
        <taxon>Chlorophyta</taxon>
        <taxon>core chlorophytes</taxon>
        <taxon>Trebouxiophyceae</taxon>
        <taxon>Trebouxiophyceae incertae sedis</taxon>
        <taxon>Coccomyxaceae</taxon>
        <taxon>Coccomyxa</taxon>
    </lineage>
</organism>
<dbReference type="PANTHER" id="PTHR11806">
    <property type="entry name" value="GLUCOSE INHIBITED DIVISION PROTEIN A"/>
    <property type="match status" value="1"/>
</dbReference>
<evidence type="ECO:0000256" key="1">
    <source>
        <dbReference type="ARBA" id="ARBA00001974"/>
    </source>
</evidence>
<evidence type="ECO:0000313" key="8">
    <source>
        <dbReference type="Proteomes" id="UP001497392"/>
    </source>
</evidence>
<feature type="compositionally biased region" description="Low complexity" evidence="5">
    <location>
        <begin position="664"/>
        <end position="674"/>
    </location>
</feature>
<evidence type="ECO:0000259" key="6">
    <source>
        <dbReference type="SMART" id="SM01228"/>
    </source>
</evidence>
<dbReference type="SUPFAM" id="SSF51905">
    <property type="entry name" value="FAD/NAD(P)-binding domain"/>
    <property type="match status" value="1"/>
</dbReference>
<protein>
    <submittedName>
        <fullName evidence="7">G5343 protein</fullName>
    </submittedName>
</protein>
<dbReference type="EMBL" id="CAXHTA020000007">
    <property type="protein sequence ID" value="CAL5222912.1"/>
    <property type="molecule type" value="Genomic_DNA"/>
</dbReference>
<keyword evidence="8" id="KW-1185">Reference proteome</keyword>
<dbReference type="InterPro" id="IPR044920">
    <property type="entry name" value="MnmG_C_subdom_sf"/>
</dbReference>
<name>A0ABP1FZA7_9CHLO</name>
<evidence type="ECO:0000256" key="4">
    <source>
        <dbReference type="ARBA" id="ARBA00022827"/>
    </source>
</evidence>
<dbReference type="InterPro" id="IPR026904">
    <property type="entry name" value="MnmG_C"/>
</dbReference>
<evidence type="ECO:0000256" key="5">
    <source>
        <dbReference type="SAM" id="MobiDB-lite"/>
    </source>
</evidence>
<dbReference type="Pfam" id="PF01134">
    <property type="entry name" value="GIDA"/>
    <property type="match status" value="1"/>
</dbReference>
<dbReference type="Gene3D" id="3.50.50.60">
    <property type="entry name" value="FAD/NAD(P)-binding domain"/>
    <property type="match status" value="2"/>
</dbReference>
<evidence type="ECO:0000313" key="7">
    <source>
        <dbReference type="EMBL" id="CAL5222912.1"/>
    </source>
</evidence>
<dbReference type="HAMAP" id="MF_00129">
    <property type="entry name" value="MnmG_GidA"/>
    <property type="match status" value="1"/>
</dbReference>
<dbReference type="SMART" id="SM01228">
    <property type="entry name" value="GIDA_assoc_3"/>
    <property type="match status" value="1"/>
</dbReference>
<dbReference type="InterPro" id="IPR002218">
    <property type="entry name" value="MnmG-rel"/>
</dbReference>
<dbReference type="NCBIfam" id="TIGR00136">
    <property type="entry name" value="mnmG_gidA"/>
    <property type="match status" value="1"/>
</dbReference>
<keyword evidence="4" id="KW-0274">FAD</keyword>
<reference evidence="7 8" key="1">
    <citation type="submission" date="2024-06" db="EMBL/GenBank/DDBJ databases">
        <authorList>
            <person name="Kraege A."/>
            <person name="Thomma B."/>
        </authorList>
    </citation>
    <scope>NUCLEOTIDE SEQUENCE [LARGE SCALE GENOMIC DNA]</scope>
</reference>
<dbReference type="InterPro" id="IPR040131">
    <property type="entry name" value="MnmG_N"/>
</dbReference>
<dbReference type="Proteomes" id="UP001497392">
    <property type="component" value="Unassembled WGS sequence"/>
</dbReference>
<dbReference type="Gene3D" id="1.10.150.570">
    <property type="entry name" value="GidA associated domain, C-terminal subdomain"/>
    <property type="match status" value="1"/>
</dbReference>
<evidence type="ECO:0000256" key="2">
    <source>
        <dbReference type="ARBA" id="ARBA00007653"/>
    </source>
</evidence>
<gene>
    <name evidence="7" type="primary">g5343</name>
    <name evidence="7" type="ORF">VP750_LOCUS4571</name>
</gene>
<evidence type="ECO:0000256" key="3">
    <source>
        <dbReference type="ARBA" id="ARBA00022630"/>
    </source>
</evidence>
<feature type="region of interest" description="Disordered" evidence="5">
    <location>
        <begin position="649"/>
        <end position="674"/>
    </location>
</feature>
<dbReference type="InterPro" id="IPR020595">
    <property type="entry name" value="MnmG-rel_CS"/>
</dbReference>
<dbReference type="PROSITE" id="PS01280">
    <property type="entry name" value="GIDA_1"/>
    <property type="match status" value="1"/>
</dbReference>
<comment type="similarity">
    <text evidence="2">Belongs to the MnmG family.</text>
</comment>
<dbReference type="InterPro" id="IPR049312">
    <property type="entry name" value="GIDA_C_N"/>
</dbReference>
<dbReference type="PANTHER" id="PTHR11806:SF0">
    <property type="entry name" value="PROTEIN MTO1 HOMOLOG, MITOCHONDRIAL"/>
    <property type="match status" value="1"/>
</dbReference>
<dbReference type="InterPro" id="IPR047001">
    <property type="entry name" value="MnmG_C_subdom"/>
</dbReference>
<dbReference type="InterPro" id="IPR004416">
    <property type="entry name" value="MnmG"/>
</dbReference>
<comment type="cofactor">
    <cofactor evidence="1">
        <name>FAD</name>
        <dbReference type="ChEBI" id="CHEBI:57692"/>
    </cofactor>
</comment>
<comment type="caution">
    <text evidence="7">The sequence shown here is derived from an EMBL/GenBank/DDBJ whole genome shotgun (WGS) entry which is preliminary data.</text>
</comment>
<dbReference type="InterPro" id="IPR036188">
    <property type="entry name" value="FAD/NAD-bd_sf"/>
</dbReference>
<sequence length="674" mass="74458">MGITWPQPGRATSTESIAAFGTPEDNYDVVVVGAGHAGCEAALASARLGCRTLLLTLNLDRIAWQPCNPAVGGPAKSQLVHEVDALGGEMGKMADKCYLQKRILNRSKGPAVWALRAQTDKLEYAREMRRVLENSPNLDIREGMATDLEFGPNDEVTGVKTFFGITFQCKAVVLTTGTFMNGRIWVGRTSMPAGRAGEAPSTGLTEVLTGLGFEMDRLKTGTPARVDSRTVNLASLEAQPGDADVRWFSFDSSVHVEREQKDCHLTRTTPETHKIIQENLAETPVYGGWVDSKGPRYCPSIEDKIVRFADKTSHQIFLEPEGRDTPELYVQGFSTGLPERLQLALLRTLPGLEQCRMLRPAYAVEYDYLPAWQCSASLETKRFSGLFFSGQLNGTTGYEEAAAQGLVAGLNAARRAQELAPVIIPRHTSYIGTLIDDLVTKDLREPYRMLTSRSEYRLLLRSDNADRRLTPLGRELGLVDDNRWAAFQHKQSAVQKERERLASVRVKEGCALLAEVASVSGQQVPGAATLEELLRRPHVHYRLLEKHDHGSSDSLSLAEQEAAEIDIKYAGFVKRQERQLLQLEGRHAQRLPADLDYSAITTLSLEAREKLTKIRPADVGQARRIGGVNPADIDSLLIYLEVQRRQRGAQAPAPLSGRQRREAQMAMAAGMTSR</sequence>
<feature type="domain" description="tRNA uridine 5-carboxymethylaminomethyl modification enzyme C-terminal subdomain" evidence="6">
    <location>
        <begin position="567"/>
        <end position="638"/>
    </location>
</feature>
<proteinExistence type="inferred from homology"/>